<dbReference type="Pfam" id="PF00005">
    <property type="entry name" value="ABC_tran"/>
    <property type="match status" value="1"/>
</dbReference>
<proteinExistence type="predicted"/>
<dbReference type="GO" id="GO:0016887">
    <property type="term" value="F:ATP hydrolysis activity"/>
    <property type="evidence" value="ECO:0007669"/>
    <property type="project" value="InterPro"/>
</dbReference>
<dbReference type="GO" id="GO:0005886">
    <property type="term" value="C:plasma membrane"/>
    <property type="evidence" value="ECO:0007669"/>
    <property type="project" value="UniProtKB-SubCell"/>
</dbReference>
<name>A0AAP6B994_9ACTN</name>
<dbReference type="PANTHER" id="PTHR24221">
    <property type="entry name" value="ATP-BINDING CASSETTE SUB-FAMILY B"/>
    <property type="match status" value="1"/>
</dbReference>
<dbReference type="AlphaFoldDB" id="A0AAP6B994"/>
<dbReference type="GO" id="GO:0005524">
    <property type="term" value="F:ATP binding"/>
    <property type="evidence" value="ECO:0007669"/>
    <property type="project" value="UniProtKB-KW"/>
</dbReference>
<protein>
    <submittedName>
        <fullName evidence="10">ABC transporter ATP-binding protein</fullName>
    </submittedName>
</protein>
<evidence type="ECO:0000313" key="12">
    <source>
        <dbReference type="Proteomes" id="UP001272987"/>
    </source>
</evidence>
<evidence type="ECO:0000313" key="10">
    <source>
        <dbReference type="EMBL" id="MDX2960525.1"/>
    </source>
</evidence>
<dbReference type="PROSITE" id="PS50929">
    <property type="entry name" value="ABC_TM1F"/>
    <property type="match status" value="1"/>
</dbReference>
<evidence type="ECO:0000259" key="8">
    <source>
        <dbReference type="PROSITE" id="PS50893"/>
    </source>
</evidence>
<dbReference type="EMBL" id="JARAWC010000007">
    <property type="protein sequence ID" value="MDX2960525.1"/>
    <property type="molecule type" value="Genomic_DNA"/>
</dbReference>
<evidence type="ECO:0000256" key="2">
    <source>
        <dbReference type="ARBA" id="ARBA00022692"/>
    </source>
</evidence>
<dbReference type="InterPro" id="IPR003593">
    <property type="entry name" value="AAA+_ATPase"/>
</dbReference>
<feature type="domain" description="ABC transmembrane type-1" evidence="9">
    <location>
        <begin position="66"/>
        <end position="354"/>
    </location>
</feature>
<keyword evidence="3" id="KW-0547">Nucleotide-binding</keyword>
<dbReference type="InterPro" id="IPR027417">
    <property type="entry name" value="P-loop_NTPase"/>
</dbReference>
<evidence type="ECO:0000256" key="3">
    <source>
        <dbReference type="ARBA" id="ARBA00022741"/>
    </source>
</evidence>
<organism evidence="10 13">
    <name type="scientific">Streptomyces acidiscabies</name>
    <dbReference type="NCBI Taxonomy" id="42234"/>
    <lineage>
        <taxon>Bacteria</taxon>
        <taxon>Bacillati</taxon>
        <taxon>Actinomycetota</taxon>
        <taxon>Actinomycetes</taxon>
        <taxon>Kitasatosporales</taxon>
        <taxon>Streptomycetaceae</taxon>
        <taxon>Streptomyces</taxon>
    </lineage>
</organism>
<reference evidence="10 12" key="1">
    <citation type="journal article" date="2023" name="Microb. Genom.">
        <title>Mesoterricola silvestris gen. nov., sp. nov., Mesoterricola sediminis sp. nov., Geothrix oryzae sp. nov., Geothrix edaphica sp. nov., Geothrix rubra sp. nov., and Geothrix limicola sp. nov., six novel members of Acidobacteriota isolated from soils.</title>
        <authorList>
            <person name="Weisberg A.J."/>
            <person name="Pearce E."/>
            <person name="Kramer C.G."/>
            <person name="Chang J.H."/>
            <person name="Clarke C.R."/>
        </authorList>
    </citation>
    <scope>NUCLEOTIDE SEQUENCE</scope>
    <source>
        <strain evidence="11 12">NB05-1H</strain>
        <strain evidence="10">NRRL_B-16521</strain>
    </source>
</reference>
<dbReference type="GeneID" id="69811827"/>
<dbReference type="Gene3D" id="1.20.1560.10">
    <property type="entry name" value="ABC transporter type 1, transmembrane domain"/>
    <property type="match status" value="1"/>
</dbReference>
<dbReference type="InterPro" id="IPR036640">
    <property type="entry name" value="ABC1_TM_sf"/>
</dbReference>
<gene>
    <name evidence="10" type="ORF">PV399_12480</name>
    <name evidence="11" type="ORF">PV666_07945</name>
</gene>
<dbReference type="InterPro" id="IPR017871">
    <property type="entry name" value="ABC_transporter-like_CS"/>
</dbReference>
<keyword evidence="6 7" id="KW-0472">Membrane</keyword>
<keyword evidence="4 10" id="KW-0067">ATP-binding</keyword>
<evidence type="ECO:0000313" key="13">
    <source>
        <dbReference type="Proteomes" id="UP001282288"/>
    </source>
</evidence>
<feature type="domain" description="ABC transporter" evidence="8">
    <location>
        <begin position="388"/>
        <end position="634"/>
    </location>
</feature>
<feature type="transmembrane region" description="Helical" evidence="7">
    <location>
        <begin position="70"/>
        <end position="95"/>
    </location>
</feature>
<dbReference type="PROSITE" id="PS00211">
    <property type="entry name" value="ABC_TRANSPORTER_1"/>
    <property type="match status" value="1"/>
</dbReference>
<evidence type="ECO:0000256" key="5">
    <source>
        <dbReference type="ARBA" id="ARBA00022989"/>
    </source>
</evidence>
<dbReference type="Gene3D" id="3.40.50.300">
    <property type="entry name" value="P-loop containing nucleotide triphosphate hydrolases"/>
    <property type="match status" value="1"/>
</dbReference>
<accession>A0AAP6B994</accession>
<dbReference type="Proteomes" id="UP001272987">
    <property type="component" value="Unassembled WGS sequence"/>
</dbReference>
<dbReference type="SUPFAM" id="SSF90123">
    <property type="entry name" value="ABC transporter transmembrane region"/>
    <property type="match status" value="1"/>
</dbReference>
<sequence>MRRTVDGKPVRRSTSLIGTDNFQTPTWATPGESIAERGVAATLRAVPSAVAVIVALAWRASRPLTLVVALTQLLAGGAAAFGLIATANVLTVLLAEGPTPDRVMDSLPAVLAVVGSYALRGLMESVATVLQGRLRPRIMAAAQDAMDSAVVAVELKAFDDPSFRELVRQGVQRGMPSIDQSIRLLAEVLRSLVSMLAALVATALLSVWLLPVMLLAALAEIWTATQIGKLDFLSFLDNATRQLRIGVVQDLIVKREVAAEVRAYRLQEPLMAEHRRVAHVLTGEAVALETKKGAVQLIGRTMTGFSTGLAYVLLGYLLYDGIMPLALAGTAVVAMRNANLGLAVTMRSVNRIYELSHYLQLYRELLTDAASRRRPPAVAEAPHDPARIHLDDVEFSYPGSPAPALHGIELTIGRGEVVALVGENGSGKTTLSKVITGLYRPTSGTVRWDGVDIAVATEESLFGQVALISQEPARWPMTAETNVRIGRLEDADESDERWREAAASSGIGEVLGSLPDGPQTVLSKEFVGGRDLSGGQWQRVGVARGVYRDAAVLVADEPTAALDAKAEAVVFEGLRRASALREGGSRTTILVTHRLVNVRRADRIIVMHQGRIEEQGTHAELMDLGGRYAEMYALQAEAYAEV</sequence>
<keyword evidence="2 7" id="KW-0812">Transmembrane</keyword>
<evidence type="ECO:0000256" key="7">
    <source>
        <dbReference type="SAM" id="Phobius"/>
    </source>
</evidence>
<keyword evidence="12" id="KW-1185">Reference proteome</keyword>
<evidence type="ECO:0000256" key="1">
    <source>
        <dbReference type="ARBA" id="ARBA00004651"/>
    </source>
</evidence>
<dbReference type="PROSITE" id="PS50893">
    <property type="entry name" value="ABC_TRANSPORTER_2"/>
    <property type="match status" value="1"/>
</dbReference>
<dbReference type="GO" id="GO:0140359">
    <property type="term" value="F:ABC-type transporter activity"/>
    <property type="evidence" value="ECO:0007669"/>
    <property type="project" value="InterPro"/>
</dbReference>
<dbReference type="GO" id="GO:0034040">
    <property type="term" value="F:ATPase-coupled lipid transmembrane transporter activity"/>
    <property type="evidence" value="ECO:0007669"/>
    <property type="project" value="TreeGrafter"/>
</dbReference>
<evidence type="ECO:0000259" key="9">
    <source>
        <dbReference type="PROSITE" id="PS50929"/>
    </source>
</evidence>
<dbReference type="InterPro" id="IPR039421">
    <property type="entry name" value="Type_1_exporter"/>
</dbReference>
<comment type="caution">
    <text evidence="10">The sequence shown here is derived from an EMBL/GenBank/DDBJ whole genome shotgun (WGS) entry which is preliminary data.</text>
</comment>
<dbReference type="SMART" id="SM00382">
    <property type="entry name" value="AAA"/>
    <property type="match status" value="1"/>
</dbReference>
<dbReference type="PANTHER" id="PTHR24221:SF646">
    <property type="entry name" value="HAEMOLYSIN SECRETION ATP-BINDING PROTEIN"/>
    <property type="match status" value="1"/>
</dbReference>
<evidence type="ECO:0000256" key="6">
    <source>
        <dbReference type="ARBA" id="ARBA00023136"/>
    </source>
</evidence>
<dbReference type="RefSeq" id="WP_050987263.1">
    <property type="nucleotide sequence ID" value="NZ_CP122369.1"/>
</dbReference>
<dbReference type="InterPro" id="IPR011527">
    <property type="entry name" value="ABC1_TM_dom"/>
</dbReference>
<evidence type="ECO:0000313" key="11">
    <source>
        <dbReference type="EMBL" id="MDX3017811.1"/>
    </source>
</evidence>
<dbReference type="SUPFAM" id="SSF52540">
    <property type="entry name" value="P-loop containing nucleoside triphosphate hydrolases"/>
    <property type="match status" value="1"/>
</dbReference>
<keyword evidence="5 7" id="KW-1133">Transmembrane helix</keyword>
<dbReference type="InterPro" id="IPR003439">
    <property type="entry name" value="ABC_transporter-like_ATP-bd"/>
</dbReference>
<dbReference type="Proteomes" id="UP001282288">
    <property type="component" value="Unassembled WGS sequence"/>
</dbReference>
<comment type="subcellular location">
    <subcellularLocation>
        <location evidence="1">Cell membrane</location>
        <topology evidence="1">Multi-pass membrane protein</topology>
    </subcellularLocation>
</comment>
<evidence type="ECO:0000256" key="4">
    <source>
        <dbReference type="ARBA" id="ARBA00022840"/>
    </source>
</evidence>
<feature type="transmembrane region" description="Helical" evidence="7">
    <location>
        <begin position="192"/>
        <end position="219"/>
    </location>
</feature>
<dbReference type="EMBL" id="JARAWP010000004">
    <property type="protein sequence ID" value="MDX3017811.1"/>
    <property type="molecule type" value="Genomic_DNA"/>
</dbReference>